<keyword evidence="1" id="KW-0812">Transmembrane</keyword>
<accession>A0A409W900</accession>
<sequence>STAQTQTVLYTHTRYRRNEDGLLEVRTGKGRVNTCSPPPENALQAFAILLYRSQHVSPVPCSVHRAGARSHSLLTSHYQVPQTGSGQDKRPFRRTSSITLDSFHRTRTRARARMRIRKQGGTAFGVYNCRTGALSPNVLENPSTPMPLPGRFQSHTMRRKEFIKHASIEYYPIPHSRSDPKFQRVVVIRASPARVHILGTSYSALVIIVILYIHVLKFH</sequence>
<evidence type="ECO:0000256" key="1">
    <source>
        <dbReference type="SAM" id="Phobius"/>
    </source>
</evidence>
<evidence type="ECO:0000313" key="3">
    <source>
        <dbReference type="Proteomes" id="UP000284706"/>
    </source>
</evidence>
<name>A0A409W900_9AGAR</name>
<keyword evidence="3" id="KW-1185">Reference proteome</keyword>
<dbReference type="AlphaFoldDB" id="A0A409W900"/>
<dbReference type="InParanoid" id="A0A409W900"/>
<dbReference type="EMBL" id="NHYE01005299">
    <property type="protein sequence ID" value="PPQ74971.1"/>
    <property type="molecule type" value="Genomic_DNA"/>
</dbReference>
<dbReference type="Proteomes" id="UP000284706">
    <property type="component" value="Unassembled WGS sequence"/>
</dbReference>
<proteinExistence type="predicted"/>
<feature type="transmembrane region" description="Helical" evidence="1">
    <location>
        <begin position="195"/>
        <end position="216"/>
    </location>
</feature>
<evidence type="ECO:0000313" key="2">
    <source>
        <dbReference type="EMBL" id="PPQ74971.1"/>
    </source>
</evidence>
<protein>
    <submittedName>
        <fullName evidence="2">Uncharacterized protein</fullName>
    </submittedName>
</protein>
<keyword evidence="1" id="KW-1133">Transmembrane helix</keyword>
<reference evidence="2 3" key="1">
    <citation type="journal article" date="2018" name="Evol. Lett.">
        <title>Horizontal gene cluster transfer increased hallucinogenic mushroom diversity.</title>
        <authorList>
            <person name="Reynolds H.T."/>
            <person name="Vijayakumar V."/>
            <person name="Gluck-Thaler E."/>
            <person name="Korotkin H.B."/>
            <person name="Matheny P.B."/>
            <person name="Slot J.C."/>
        </authorList>
    </citation>
    <scope>NUCLEOTIDE SEQUENCE [LARGE SCALE GENOMIC DNA]</scope>
    <source>
        <strain evidence="2 3">SRW20</strain>
    </source>
</reference>
<organism evidence="2 3">
    <name type="scientific">Gymnopilus dilepis</name>
    <dbReference type="NCBI Taxonomy" id="231916"/>
    <lineage>
        <taxon>Eukaryota</taxon>
        <taxon>Fungi</taxon>
        <taxon>Dikarya</taxon>
        <taxon>Basidiomycota</taxon>
        <taxon>Agaricomycotina</taxon>
        <taxon>Agaricomycetes</taxon>
        <taxon>Agaricomycetidae</taxon>
        <taxon>Agaricales</taxon>
        <taxon>Agaricineae</taxon>
        <taxon>Hymenogastraceae</taxon>
        <taxon>Gymnopilus</taxon>
    </lineage>
</organism>
<gene>
    <name evidence="2" type="ORF">CVT26_011687</name>
</gene>
<comment type="caution">
    <text evidence="2">The sequence shown here is derived from an EMBL/GenBank/DDBJ whole genome shotgun (WGS) entry which is preliminary data.</text>
</comment>
<keyword evidence="1" id="KW-0472">Membrane</keyword>
<feature type="non-terminal residue" evidence="2">
    <location>
        <position position="1"/>
    </location>
</feature>